<feature type="domain" description="Peptidase M56" evidence="3">
    <location>
        <begin position="24"/>
        <end position="300"/>
    </location>
</feature>
<dbReference type="Proteomes" id="UP000548326">
    <property type="component" value="Unassembled WGS sequence"/>
</dbReference>
<evidence type="ECO:0000256" key="1">
    <source>
        <dbReference type="SAM" id="MobiDB-lite"/>
    </source>
</evidence>
<dbReference type="InterPro" id="IPR052173">
    <property type="entry name" value="Beta-lactam_resp_regulator"/>
</dbReference>
<comment type="caution">
    <text evidence="4">The sequence shown here is derived from an EMBL/GenBank/DDBJ whole genome shotgun (WGS) entry which is preliminary data.</text>
</comment>
<accession>A0A841JEV9</accession>
<feature type="region of interest" description="Disordered" evidence="1">
    <location>
        <begin position="597"/>
        <end position="622"/>
    </location>
</feature>
<feature type="transmembrane region" description="Helical" evidence="2">
    <location>
        <begin position="182"/>
        <end position="200"/>
    </location>
</feature>
<dbReference type="CDD" id="cd07341">
    <property type="entry name" value="M56_BlaR1_MecR1_like"/>
    <property type="match status" value="1"/>
</dbReference>
<dbReference type="InterPro" id="IPR008756">
    <property type="entry name" value="Peptidase_M56"/>
</dbReference>
<dbReference type="AlphaFoldDB" id="A0A841JEV9"/>
<evidence type="ECO:0000313" key="4">
    <source>
        <dbReference type="EMBL" id="MBB6129689.1"/>
    </source>
</evidence>
<sequence>MENLFYNISQVLGITIIHSLWQGLLVWFVLHLLFTCAPSMSSVKKHNLGMAGIFTICAWFIYTFVVQIQQHIWVDLAAVTSPDLLPHFDFPLNAATHAIPAARLNYVIEGYLPYVSVLYFAGLIFNLLRMGLNLQKLSLIKNSMIPADEVQMYVDNLCEKLRIHKYVSANFSRMVDVPCMIGFFKPIILLPITLTTYLSATEIEAILLHELSHIKRNDYLLNMIQQLITVLLFFNPFAQLINKLINQERENRCDDLVVQTTAQPLIYAQALLKLEQTRHMDLRLAMAATGKKYPLLNRIERIMKTTKPIGNIRHLLVAVAIMAASISSIAWLNPTIKNGKLSIKKVAFPKVLPEPIIDTIRKSTIKSKKVLAYKKAKESQANHNKHVDEAYGLNDAELSRLTAEVTKHAEAMGKYYNSEEFKRQSELLQQKGKEVADYYNRPEIKELQERQQKIAAEYQKEVGDGSETKELSEKMRQAGDKMGKYYNSPEFKEMNEQLEKKYGIPHNHNYYNDSKDENYRKYQDELQSKIPADVKQQTNEMKKMGEQMRAKYDSPEFHKKQDELRAMGDSMRKAYSNPQLKEQQAEMRKLGEQMRSFQNNPELKKEKELLEQASKRLHEYTRNPAYKKKMAEYRKQAYNYQYDYKYDYKYDSDAKADTTNR</sequence>
<dbReference type="PANTHER" id="PTHR34978:SF3">
    <property type="entry name" value="SLR0241 PROTEIN"/>
    <property type="match status" value="1"/>
</dbReference>
<dbReference type="Gene3D" id="3.30.2010.10">
    <property type="entry name" value="Metalloproteases ('zincins'), catalytic domain"/>
    <property type="match status" value="1"/>
</dbReference>
<keyword evidence="2" id="KW-0812">Transmembrane</keyword>
<protein>
    <submittedName>
        <fullName evidence="4">Beta-lactamase regulating signal transducer with metallopeptidase domain</fullName>
    </submittedName>
</protein>
<keyword evidence="2" id="KW-0472">Membrane</keyword>
<evidence type="ECO:0000259" key="3">
    <source>
        <dbReference type="Pfam" id="PF05569"/>
    </source>
</evidence>
<dbReference type="Pfam" id="PF05569">
    <property type="entry name" value="Peptidase_M56"/>
    <property type="match status" value="1"/>
</dbReference>
<evidence type="ECO:0000256" key="2">
    <source>
        <dbReference type="SAM" id="Phobius"/>
    </source>
</evidence>
<feature type="transmembrane region" description="Helical" evidence="2">
    <location>
        <begin position="111"/>
        <end position="128"/>
    </location>
</feature>
<organism evidence="4 5">
    <name type="scientific">Mucilaginibacter lappiensis</name>
    <dbReference type="NCBI Taxonomy" id="354630"/>
    <lineage>
        <taxon>Bacteria</taxon>
        <taxon>Pseudomonadati</taxon>
        <taxon>Bacteroidota</taxon>
        <taxon>Sphingobacteriia</taxon>
        <taxon>Sphingobacteriales</taxon>
        <taxon>Sphingobacteriaceae</taxon>
        <taxon>Mucilaginibacter</taxon>
    </lineage>
</organism>
<reference evidence="4 5" key="1">
    <citation type="submission" date="2020-08" db="EMBL/GenBank/DDBJ databases">
        <title>Genomic Encyclopedia of Type Strains, Phase IV (KMG-V): Genome sequencing to study the core and pangenomes of soil and plant-associated prokaryotes.</title>
        <authorList>
            <person name="Whitman W."/>
        </authorList>
    </citation>
    <scope>NUCLEOTIDE SEQUENCE [LARGE SCALE GENOMIC DNA]</scope>
    <source>
        <strain evidence="4 5">MP601</strain>
    </source>
</reference>
<name>A0A841JEV9_9SPHI</name>
<feature type="transmembrane region" description="Helical" evidence="2">
    <location>
        <begin position="48"/>
        <end position="68"/>
    </location>
</feature>
<dbReference type="RefSeq" id="WP_183588697.1">
    <property type="nucleotide sequence ID" value="NZ_JACHCA010000010.1"/>
</dbReference>
<feature type="transmembrane region" description="Helical" evidence="2">
    <location>
        <begin position="220"/>
        <end position="242"/>
    </location>
</feature>
<evidence type="ECO:0000313" key="5">
    <source>
        <dbReference type="Proteomes" id="UP000548326"/>
    </source>
</evidence>
<dbReference type="PANTHER" id="PTHR34978">
    <property type="entry name" value="POSSIBLE SENSOR-TRANSDUCER PROTEIN BLAR"/>
    <property type="match status" value="1"/>
</dbReference>
<feature type="compositionally biased region" description="Basic and acidic residues" evidence="1">
    <location>
        <begin position="602"/>
        <end position="621"/>
    </location>
</feature>
<gene>
    <name evidence="4" type="ORF">HDF22_003820</name>
</gene>
<feature type="transmembrane region" description="Helical" evidence="2">
    <location>
        <begin position="312"/>
        <end position="332"/>
    </location>
</feature>
<keyword evidence="2" id="KW-1133">Transmembrane helix</keyword>
<dbReference type="EMBL" id="JACHCA010000010">
    <property type="protein sequence ID" value="MBB6129689.1"/>
    <property type="molecule type" value="Genomic_DNA"/>
</dbReference>
<feature type="transmembrane region" description="Helical" evidence="2">
    <location>
        <begin position="12"/>
        <end position="36"/>
    </location>
</feature>
<proteinExistence type="predicted"/>